<dbReference type="GO" id="GO:0140003">
    <property type="term" value="F:histone H3K36me3 reader activity"/>
    <property type="evidence" value="ECO:0007669"/>
    <property type="project" value="EnsemblFungi"/>
</dbReference>
<protein>
    <recommendedName>
        <fullName evidence="12">PHD-type domain-containing protein</fullName>
    </recommendedName>
</protein>
<evidence type="ECO:0000256" key="2">
    <source>
        <dbReference type="ARBA" id="ARBA00022723"/>
    </source>
</evidence>
<evidence type="ECO:0000256" key="1">
    <source>
        <dbReference type="ARBA" id="ARBA00004123"/>
    </source>
</evidence>
<dbReference type="AlphaFoldDB" id="A0A1E3QUW8"/>
<dbReference type="PROSITE" id="PS01359">
    <property type="entry name" value="ZF_PHD_1"/>
    <property type="match status" value="1"/>
</dbReference>
<dbReference type="Gene3D" id="3.30.40.10">
    <property type="entry name" value="Zinc/RING finger domain, C3HC4 (zinc finger)"/>
    <property type="match status" value="2"/>
</dbReference>
<dbReference type="GO" id="GO:0006357">
    <property type="term" value="P:regulation of transcription by RNA polymerase II"/>
    <property type="evidence" value="ECO:0007669"/>
    <property type="project" value="TreeGrafter"/>
</dbReference>
<dbReference type="PANTHER" id="PTHR13793:SF107">
    <property type="entry name" value="BROMODOMAIN-CONTAINING PROTEIN HOMOLOG"/>
    <property type="match status" value="1"/>
</dbReference>
<comment type="subcellular location">
    <subcellularLocation>
        <location evidence="1">Nucleus</location>
    </subcellularLocation>
</comment>
<evidence type="ECO:0000256" key="5">
    <source>
        <dbReference type="ARBA" id="ARBA00022833"/>
    </source>
</evidence>
<feature type="domain" description="PHD-type" evidence="9">
    <location>
        <begin position="266"/>
        <end position="379"/>
    </location>
</feature>
<evidence type="ECO:0000256" key="4">
    <source>
        <dbReference type="ARBA" id="ARBA00022771"/>
    </source>
</evidence>
<dbReference type="PANTHER" id="PTHR13793">
    <property type="entry name" value="PHD FINGER PROTEINS"/>
    <property type="match status" value="1"/>
</dbReference>
<evidence type="ECO:0000256" key="3">
    <source>
        <dbReference type="ARBA" id="ARBA00022737"/>
    </source>
</evidence>
<evidence type="ECO:0008006" key="12">
    <source>
        <dbReference type="Google" id="ProtNLM"/>
    </source>
</evidence>
<dbReference type="InterPro" id="IPR011011">
    <property type="entry name" value="Znf_FYVE_PHD"/>
</dbReference>
<proteinExistence type="predicted"/>
<keyword evidence="2" id="KW-0479">Metal-binding</keyword>
<dbReference type="Pfam" id="PF10513">
    <property type="entry name" value="EPL1"/>
    <property type="match status" value="1"/>
</dbReference>
<dbReference type="PROSITE" id="PS50016">
    <property type="entry name" value="ZF_PHD_2"/>
    <property type="match status" value="1"/>
</dbReference>
<sequence length="687" mass="77644">MTSKHALLRRKRRMMDGELIATPPPTLDTKLREERHFRDFYPDLDETANLKVLVVDEPEADFQCNLETIHIPDHAALKKPRFRKIPVRVNDDVIRTYSKRMARFGYHAPKEDSACVPFVNASLRAEYDMDEQDLFFLAHVNALRSTAGVATSPHDVVADPKLSREVFEIAMTFLENEWYNLERRVPPPPQGVATVDPALHGSDDGTHEEDQCCAVCFERDCDNANAIVFCDGCNIAVHQECYGVAFIPEGQWLCRKCMIYSHQSLGVACAFCPSRTGAFKQTDTGLWGHVLCAVWIPELYFANPVYVEPIEGIDAIPRSRWKLNCYVCKQPGGACIQCLKPSCFLAYHATCARRAELYLHGFHGNAHKAQLETYCDRHAPDRWAHEHDARAGIARTRAYFAAISRVRRVTAARRSDTDLFRWKTATGSPIAPQVFADRLAHFLHTHFQLDIARHRALCEQLCRYWTLKRDDKRGAPLIKRHDARQHYGTVDPHAIYSRVETTTALLADVGRLEALADVMVARQEKQAQQLDATWQEIEMVYFPVTYLIRACLHEVLVHDPKKTLVSHVITTPTESGITSLEDVVARCEMYHYRSVALFVSDFEAFTSALSQATPPHYVAKLMKKVMHASKKLFPVLVQQEAELQAGLLQAGRAGLASPSFATAFPGVVVKGSKIDYRQWDGNVNGVK</sequence>
<keyword evidence="5" id="KW-0862">Zinc</keyword>
<reference evidence="11" key="1">
    <citation type="submission" date="2016-05" db="EMBL/GenBank/DDBJ databases">
        <title>Comparative genomics of biotechnologically important yeasts.</title>
        <authorList>
            <consortium name="DOE Joint Genome Institute"/>
            <person name="Riley R."/>
            <person name="Haridas S."/>
            <person name="Wolfe K.H."/>
            <person name="Lopes M.R."/>
            <person name="Hittinger C.T."/>
            <person name="Goker M."/>
            <person name="Salamov A."/>
            <person name="Wisecaver J."/>
            <person name="Long T.M."/>
            <person name="Aerts A.L."/>
            <person name="Barry K."/>
            <person name="Choi C."/>
            <person name="Clum A."/>
            <person name="Coughlan A.Y."/>
            <person name="Deshpande S."/>
            <person name="Douglass A.P."/>
            <person name="Hanson S.J."/>
            <person name="Klenk H.-P."/>
            <person name="Labutti K."/>
            <person name="Lapidus A."/>
            <person name="Lindquist E."/>
            <person name="Lipzen A."/>
            <person name="Meier-Kolthoff J.P."/>
            <person name="Ohm R.A."/>
            <person name="Otillar R.P."/>
            <person name="Pangilinan J."/>
            <person name="Peng Y."/>
            <person name="Rokas A."/>
            <person name="Rosa C.A."/>
            <person name="Scheuner C."/>
            <person name="Sibirny A.A."/>
            <person name="Slot J.C."/>
            <person name="Stielow J.B."/>
            <person name="Sun H."/>
            <person name="Kurtzman C.P."/>
            <person name="Blackwell M."/>
            <person name="Grigoriev I.V."/>
            <person name="Jeffries T.W."/>
        </authorList>
    </citation>
    <scope>NUCLEOTIDE SEQUENCE [LARGE SCALE GENOMIC DNA]</scope>
    <source>
        <strain evidence="11">NRRL Y-12698</strain>
    </source>
</reference>
<dbReference type="InterPro" id="IPR034732">
    <property type="entry name" value="EPHD"/>
</dbReference>
<dbReference type="EMBL" id="KV454427">
    <property type="protein sequence ID" value="ODQ81476.1"/>
    <property type="molecule type" value="Genomic_DNA"/>
</dbReference>
<dbReference type="Pfam" id="PF13832">
    <property type="entry name" value="zf-HC5HC2H_2"/>
    <property type="match status" value="1"/>
</dbReference>
<dbReference type="InterPro" id="IPR050701">
    <property type="entry name" value="Histone_Mod_Regulator"/>
</dbReference>
<dbReference type="OrthoDB" id="20839at2759"/>
<dbReference type="GO" id="GO:0006338">
    <property type="term" value="P:chromatin remodeling"/>
    <property type="evidence" value="ECO:0007669"/>
    <property type="project" value="EnsemblFungi"/>
</dbReference>
<dbReference type="GO" id="GO:0005634">
    <property type="term" value="C:nucleus"/>
    <property type="evidence" value="ECO:0007669"/>
    <property type="project" value="UniProtKB-SubCell"/>
</dbReference>
<dbReference type="Proteomes" id="UP000094336">
    <property type="component" value="Unassembled WGS sequence"/>
</dbReference>
<dbReference type="InterPro" id="IPR001965">
    <property type="entry name" value="Znf_PHD"/>
</dbReference>
<dbReference type="InterPro" id="IPR019787">
    <property type="entry name" value="Znf_PHD-finger"/>
</dbReference>
<evidence type="ECO:0000259" key="8">
    <source>
        <dbReference type="PROSITE" id="PS50016"/>
    </source>
</evidence>
<dbReference type="CDD" id="cd15492">
    <property type="entry name" value="PHD_BRPF_JADE_like"/>
    <property type="match status" value="1"/>
</dbReference>
<name>A0A1E3QUW8_9ASCO</name>
<keyword evidence="3" id="KW-0677">Repeat</keyword>
<evidence type="ECO:0000313" key="10">
    <source>
        <dbReference type="EMBL" id="ODQ81476.1"/>
    </source>
</evidence>
<keyword evidence="11" id="KW-1185">Reference proteome</keyword>
<dbReference type="InterPro" id="IPR019786">
    <property type="entry name" value="Zinc_finger_PHD-type_CS"/>
</dbReference>
<dbReference type="InterPro" id="IPR013083">
    <property type="entry name" value="Znf_RING/FYVE/PHD"/>
</dbReference>
<organism evidence="10 11">
    <name type="scientific">Babjeviella inositovora NRRL Y-12698</name>
    <dbReference type="NCBI Taxonomy" id="984486"/>
    <lineage>
        <taxon>Eukaryota</taxon>
        <taxon>Fungi</taxon>
        <taxon>Dikarya</taxon>
        <taxon>Ascomycota</taxon>
        <taxon>Saccharomycotina</taxon>
        <taxon>Pichiomycetes</taxon>
        <taxon>Serinales incertae sedis</taxon>
        <taxon>Babjeviella</taxon>
    </lineage>
</organism>
<dbReference type="STRING" id="984486.A0A1E3QUW8"/>
<dbReference type="GeneID" id="30150226"/>
<dbReference type="GO" id="GO:1990467">
    <property type="term" value="C:NuA3a histone acetyltransferase complex"/>
    <property type="evidence" value="ECO:0007669"/>
    <property type="project" value="EnsemblFungi"/>
</dbReference>
<dbReference type="PROSITE" id="PS51805">
    <property type="entry name" value="EPHD"/>
    <property type="match status" value="1"/>
</dbReference>
<dbReference type="RefSeq" id="XP_018986804.1">
    <property type="nucleotide sequence ID" value="XM_019132373.1"/>
</dbReference>
<gene>
    <name evidence="10" type="ORF">BABINDRAFT_6173</name>
</gene>
<evidence type="ECO:0000313" key="11">
    <source>
        <dbReference type="Proteomes" id="UP000094336"/>
    </source>
</evidence>
<feature type="domain" description="PHD-type" evidence="8">
    <location>
        <begin position="210"/>
        <end position="260"/>
    </location>
</feature>
<dbReference type="GO" id="GO:1990468">
    <property type="term" value="C:NuA3b histone acetyltransferase complex"/>
    <property type="evidence" value="ECO:0007669"/>
    <property type="project" value="EnsemblFungi"/>
</dbReference>
<evidence type="ECO:0000256" key="6">
    <source>
        <dbReference type="ARBA" id="ARBA00023242"/>
    </source>
</evidence>
<accession>A0A1E3QUW8</accession>
<keyword evidence="6" id="KW-0539">Nucleus</keyword>
<dbReference type="Pfam" id="PF13831">
    <property type="entry name" value="PHD_2"/>
    <property type="match status" value="1"/>
</dbReference>
<keyword evidence="4 7" id="KW-0863">Zinc-finger</keyword>
<evidence type="ECO:0000256" key="7">
    <source>
        <dbReference type="PROSITE-ProRule" id="PRU00146"/>
    </source>
</evidence>
<dbReference type="InterPro" id="IPR019542">
    <property type="entry name" value="Enhancer_polycomb-like_N"/>
</dbReference>
<dbReference type="FunFam" id="3.30.40.10:FF:000007">
    <property type="entry name" value="Bromodomain containing 1, isoform CRA_b"/>
    <property type="match status" value="1"/>
</dbReference>
<dbReference type="GO" id="GO:0008270">
    <property type="term" value="F:zinc ion binding"/>
    <property type="evidence" value="ECO:0007669"/>
    <property type="project" value="UniProtKB-KW"/>
</dbReference>
<evidence type="ECO:0000259" key="9">
    <source>
        <dbReference type="PROSITE" id="PS51805"/>
    </source>
</evidence>
<dbReference type="SMART" id="SM00249">
    <property type="entry name" value="PHD"/>
    <property type="match status" value="2"/>
</dbReference>
<dbReference type="SUPFAM" id="SSF57903">
    <property type="entry name" value="FYVE/PHD zinc finger"/>
    <property type="match status" value="1"/>
</dbReference>